<dbReference type="InterPro" id="IPR015422">
    <property type="entry name" value="PyrdxlP-dep_Trfase_small"/>
</dbReference>
<dbReference type="GO" id="GO:0006520">
    <property type="term" value="P:amino acid metabolic process"/>
    <property type="evidence" value="ECO:0007669"/>
    <property type="project" value="TreeGrafter"/>
</dbReference>
<dbReference type="EMBL" id="JAATIS010004040">
    <property type="protein sequence ID" value="KAG2463380.1"/>
    <property type="molecule type" value="Genomic_DNA"/>
</dbReference>
<dbReference type="InterPro" id="IPR015424">
    <property type="entry name" value="PyrdxlP-dep_Trfase"/>
</dbReference>
<dbReference type="InterPro" id="IPR044822">
    <property type="entry name" value="Myb_DNA-bind_4"/>
</dbReference>
<dbReference type="Proteomes" id="UP000886611">
    <property type="component" value="Unassembled WGS sequence"/>
</dbReference>
<evidence type="ECO:0000259" key="4">
    <source>
        <dbReference type="Pfam" id="PF00155"/>
    </source>
</evidence>
<dbReference type="GO" id="GO:0030170">
    <property type="term" value="F:pyridoxal phosphate binding"/>
    <property type="evidence" value="ECO:0007669"/>
    <property type="project" value="InterPro"/>
</dbReference>
<feature type="region of interest" description="Disordered" evidence="3">
    <location>
        <begin position="238"/>
        <end position="265"/>
    </location>
</feature>
<dbReference type="FunFam" id="1.10.10.60:FF:000032">
    <property type="entry name" value="Zinc finger and SCAN domain-containing 20"/>
    <property type="match status" value="1"/>
</dbReference>
<keyword evidence="7" id="KW-1185">Reference proteome</keyword>
<comment type="caution">
    <text evidence="6">The sequence shown here is derived from an EMBL/GenBank/DDBJ whole genome shotgun (WGS) entry which is preliminary data.</text>
</comment>
<reference evidence="6 7" key="1">
    <citation type="journal article" date="2021" name="Cell">
        <title>Tracing the genetic footprints of vertebrate landing in non-teleost ray-finned fishes.</title>
        <authorList>
            <person name="Bi X."/>
            <person name="Wang K."/>
            <person name="Yang L."/>
            <person name="Pan H."/>
            <person name="Jiang H."/>
            <person name="Wei Q."/>
            <person name="Fang M."/>
            <person name="Yu H."/>
            <person name="Zhu C."/>
            <person name="Cai Y."/>
            <person name="He Y."/>
            <person name="Gan X."/>
            <person name="Zeng H."/>
            <person name="Yu D."/>
            <person name="Zhu Y."/>
            <person name="Jiang H."/>
            <person name="Qiu Q."/>
            <person name="Yang H."/>
            <person name="Zhang Y.E."/>
            <person name="Wang W."/>
            <person name="Zhu M."/>
            <person name="He S."/>
            <person name="Zhang G."/>
        </authorList>
    </citation>
    <scope>NUCLEOTIDE SEQUENCE [LARGE SCALE GENOMIC DNA]</scope>
    <source>
        <strain evidence="6">Bchr_013</strain>
    </source>
</reference>
<dbReference type="PANTHER" id="PTHR43795">
    <property type="entry name" value="BIFUNCTIONAL ASPARTATE AMINOTRANSFERASE AND GLUTAMATE/ASPARTATE-PREPHENATE AMINOTRANSFERASE-RELATED"/>
    <property type="match status" value="1"/>
</dbReference>
<dbReference type="SUPFAM" id="SSF53383">
    <property type="entry name" value="PLP-dependent transferases"/>
    <property type="match status" value="1"/>
</dbReference>
<comment type="similarity">
    <text evidence="1">Belongs to the class-I pyridoxal-phosphate-dependent aminotransferase family.</text>
</comment>
<dbReference type="Gene3D" id="3.40.640.10">
    <property type="entry name" value="Type I PLP-dependent aspartate aminotransferase-like (Major domain)"/>
    <property type="match status" value="1"/>
</dbReference>
<dbReference type="Pfam" id="PF13837">
    <property type="entry name" value="Myb_DNA-bind_4"/>
    <property type="match status" value="1"/>
</dbReference>
<dbReference type="GO" id="GO:0008483">
    <property type="term" value="F:transaminase activity"/>
    <property type="evidence" value="ECO:0007669"/>
    <property type="project" value="TreeGrafter"/>
</dbReference>
<dbReference type="CDD" id="cd00609">
    <property type="entry name" value="AAT_like"/>
    <property type="match status" value="1"/>
</dbReference>
<feature type="non-terminal residue" evidence="6">
    <location>
        <position position="925"/>
    </location>
</feature>
<dbReference type="PROSITE" id="PS00105">
    <property type="entry name" value="AA_TRANSFER_CLASS_1"/>
    <property type="match status" value="1"/>
</dbReference>
<protein>
    <submittedName>
        <fullName evidence="6">1A1L1 protein</fullName>
    </submittedName>
</protein>
<dbReference type="OrthoDB" id="7042322at2759"/>
<feature type="domain" description="Myb/SANT-like DNA-binding" evidence="5">
    <location>
        <begin position="12"/>
        <end position="99"/>
    </location>
</feature>
<feature type="compositionally biased region" description="Basic and acidic residues" evidence="3">
    <location>
        <begin position="806"/>
        <end position="830"/>
    </location>
</feature>
<feature type="domain" description="Aminotransferase class I/classII large" evidence="4">
    <location>
        <begin position="409"/>
        <end position="774"/>
    </location>
</feature>
<feature type="region of interest" description="Disordered" evidence="3">
    <location>
        <begin position="798"/>
        <end position="837"/>
    </location>
</feature>
<evidence type="ECO:0000313" key="7">
    <source>
        <dbReference type="Proteomes" id="UP000886611"/>
    </source>
</evidence>
<dbReference type="InterPro" id="IPR050478">
    <property type="entry name" value="Ethylene_sulfur-biosynth"/>
</dbReference>
<evidence type="ECO:0000256" key="3">
    <source>
        <dbReference type="SAM" id="MobiDB-lite"/>
    </source>
</evidence>
<gene>
    <name evidence="6" type="primary">Accs</name>
    <name evidence="6" type="ORF">GTO96_0000085</name>
</gene>
<dbReference type="InterPro" id="IPR004839">
    <property type="entry name" value="Aminotransferase_I/II_large"/>
</dbReference>
<feature type="non-terminal residue" evidence="6">
    <location>
        <position position="1"/>
    </location>
</feature>
<name>A0A8X7X716_POLSE</name>
<dbReference type="PRINTS" id="PR00753">
    <property type="entry name" value="ACCSYNTHASE"/>
</dbReference>
<dbReference type="Pfam" id="PF00155">
    <property type="entry name" value="Aminotran_1_2"/>
    <property type="match status" value="1"/>
</dbReference>
<evidence type="ECO:0000256" key="2">
    <source>
        <dbReference type="ARBA" id="ARBA00022898"/>
    </source>
</evidence>
<sequence length="925" mass="104850">MDFRGKKYERGSNWSDPEVVELLQLWANDSVQMELESCLRNQHVFNRIAEVLREKGIHRTGDQCREKIKKMKLEYRRIKDNQKIVRGGRAWKFYEVMDRVLTNRPSLSYGSLGGSVIAQQVLQGAVGMEGYHLHAPHLSAFGSPPSGAFIFGHPPKAGEMTEIKCEEIDSDEPGLTPEPPPELMYHVGSGDEPEGVRELELEQQDMSAAGIREDGAADVGISPTGFSERNVACLSGAGPAGGTGAPPGSSLGTIPRLRKRRKAGRPRESLDEALVRFLSSQRAAEERFLALEECRLQREAEAEERRAQLDQRRAEMERQHEFRMFSVFAHMVSALRPDSSSVSSPHFGRARREEEDVAGHSWAGADSQKPSPYLSRRGNLLRDYEDILQEGFVMYSKDKHDEDKNPTGIINLGTSENKLCFDLLSKRLTQSDMFQIDPPLLQYGDWKGHSFLREEVARFLSYYCKAPSPLKVENVVVLNGCTSTFSAVAAVICDPEDAILIPTPAYGAIARDVFLYSNVRTVHVHLESEMSATDERPFQLTVEKMEKALEEATLEGIHVKAVVFINPHNPLGEIYTQAEMMQFLEFAKRHKLHVFVDEIYMLSVFDEDATFHSVLSFNKLPDPQRTHVMWGMTKDFAVCGMRVGCLYTENQDVIGAMEPLAVFHGIPGTTQHQAAQLLHDRDWINQVYLPTNRGRLKAAHQYVVNELKALDIPFLDRPAGFFIWTDFRKFLKEETPEEEIALWRHFLNNKILLSCGKAFDCCQPGWFRVVFADKTYRLQLGMQRLRKALEELRKNDLTKDLKKKNNQTEDPKRSRQSDGRLKSGTSEDRSWLSPPEDTKQTVLASFDHILGSGVDDIMQVSCQSQPTSSGLDNLIEILKQQMRSSDWLQKNTPELFAQENPEVFDVYVKLREKPKDEDLEAKGVP</sequence>
<accession>A0A8X7X716</accession>
<evidence type="ECO:0000313" key="6">
    <source>
        <dbReference type="EMBL" id="KAG2463380.1"/>
    </source>
</evidence>
<keyword evidence="2" id="KW-0663">Pyridoxal phosphate</keyword>
<feature type="region of interest" description="Disordered" evidence="3">
    <location>
        <begin position="338"/>
        <end position="374"/>
    </location>
</feature>
<dbReference type="Gene3D" id="1.10.10.60">
    <property type="entry name" value="Homeodomain-like"/>
    <property type="match status" value="1"/>
</dbReference>
<feature type="compositionally biased region" description="Low complexity" evidence="3">
    <location>
        <begin position="246"/>
        <end position="255"/>
    </location>
</feature>
<dbReference type="InterPro" id="IPR004838">
    <property type="entry name" value="NHTrfase_class1_PyrdxlP-BS"/>
</dbReference>
<organism evidence="6 7">
    <name type="scientific">Polypterus senegalus</name>
    <name type="common">Senegal bichir</name>
    <dbReference type="NCBI Taxonomy" id="55291"/>
    <lineage>
        <taxon>Eukaryota</taxon>
        <taxon>Metazoa</taxon>
        <taxon>Chordata</taxon>
        <taxon>Craniata</taxon>
        <taxon>Vertebrata</taxon>
        <taxon>Euteleostomi</taxon>
        <taxon>Actinopterygii</taxon>
        <taxon>Polypteriformes</taxon>
        <taxon>Polypteridae</taxon>
        <taxon>Polypterus</taxon>
    </lineage>
</organism>
<evidence type="ECO:0000259" key="5">
    <source>
        <dbReference type="Pfam" id="PF13837"/>
    </source>
</evidence>
<evidence type="ECO:0000256" key="1">
    <source>
        <dbReference type="ARBA" id="ARBA00007441"/>
    </source>
</evidence>
<dbReference type="AlphaFoldDB" id="A0A8X7X716"/>
<dbReference type="InterPro" id="IPR015421">
    <property type="entry name" value="PyrdxlP-dep_Trfase_major"/>
</dbReference>
<dbReference type="Gene3D" id="3.90.1150.10">
    <property type="entry name" value="Aspartate Aminotransferase, domain 1"/>
    <property type="match status" value="1"/>
</dbReference>
<proteinExistence type="inferred from homology"/>
<dbReference type="PANTHER" id="PTHR43795:SF17">
    <property type="entry name" value="1-AMINOCYCLOPROPANE-1-CARBOXYLATE SYNTHASE-LIKE PROTEIN 1"/>
    <property type="match status" value="1"/>
</dbReference>